<dbReference type="Proteomes" id="UP000020529">
    <property type="component" value="Unassembled WGS sequence"/>
</dbReference>
<evidence type="ECO:0000313" key="2">
    <source>
        <dbReference type="Proteomes" id="UP000020529"/>
    </source>
</evidence>
<name>A0A015SX94_BACFG</name>
<organism evidence="1 2">
    <name type="scientific">Bacteroides fragilis str. 3988T(B)14</name>
    <dbReference type="NCBI Taxonomy" id="1339315"/>
    <lineage>
        <taxon>Bacteria</taxon>
        <taxon>Pseudomonadati</taxon>
        <taxon>Bacteroidota</taxon>
        <taxon>Bacteroidia</taxon>
        <taxon>Bacteroidales</taxon>
        <taxon>Bacteroidaceae</taxon>
        <taxon>Bacteroides</taxon>
    </lineage>
</organism>
<reference evidence="1 2" key="1">
    <citation type="submission" date="2014-02" db="EMBL/GenBank/DDBJ databases">
        <authorList>
            <person name="Sears C."/>
            <person name="Carroll K."/>
            <person name="Sack B.R."/>
            <person name="Qadri F."/>
            <person name="Myers L.L."/>
            <person name="Chung G.-T."/>
            <person name="Escheverria P."/>
            <person name="Fraser C.M."/>
            <person name="Sadzewicz L."/>
            <person name="Shefchek K.A."/>
            <person name="Tallon L."/>
            <person name="Das S.P."/>
            <person name="Daugherty S."/>
            <person name="Mongodin E.F."/>
        </authorList>
    </citation>
    <scope>NUCLEOTIDE SEQUENCE [LARGE SCALE GENOMIC DNA]</scope>
    <source>
        <strain evidence="2">3988T(B)14</strain>
    </source>
</reference>
<protein>
    <submittedName>
        <fullName evidence="1">Uncharacterized protein</fullName>
    </submittedName>
</protein>
<comment type="caution">
    <text evidence="1">The sequence shown here is derived from an EMBL/GenBank/DDBJ whole genome shotgun (WGS) entry which is preliminary data.</text>
</comment>
<proteinExistence type="predicted"/>
<dbReference type="EMBL" id="JGCY01000101">
    <property type="protein sequence ID" value="EXY76764.1"/>
    <property type="molecule type" value="Genomic_DNA"/>
</dbReference>
<gene>
    <name evidence="1" type="ORF">M124_4353</name>
</gene>
<evidence type="ECO:0000313" key="1">
    <source>
        <dbReference type="EMBL" id="EXY76764.1"/>
    </source>
</evidence>
<sequence length="59" mass="6770">MSLTLSFDYIKVIQLFPFAMYKAFPCSDYYGNSVAMSDIQELFSIALRRSDLGNPHLDK</sequence>
<accession>A0A015SX94</accession>
<dbReference type="AlphaFoldDB" id="A0A015SX94"/>